<evidence type="ECO:0000256" key="1">
    <source>
        <dbReference type="ARBA" id="ARBA00010617"/>
    </source>
</evidence>
<evidence type="ECO:0000313" key="4">
    <source>
        <dbReference type="Proteomes" id="UP001501721"/>
    </source>
</evidence>
<dbReference type="Gene3D" id="1.10.630.10">
    <property type="entry name" value="Cytochrome P450"/>
    <property type="match status" value="1"/>
</dbReference>
<dbReference type="InterPro" id="IPR036396">
    <property type="entry name" value="Cyt_P450_sf"/>
</dbReference>
<accession>A0ABN3M2V0</accession>
<dbReference type="PANTHER" id="PTHR46696">
    <property type="entry name" value="P450, PUTATIVE (EUROFUNG)-RELATED"/>
    <property type="match status" value="1"/>
</dbReference>
<dbReference type="CDD" id="cd11033">
    <property type="entry name" value="CYP142-like"/>
    <property type="match status" value="1"/>
</dbReference>
<dbReference type="SUPFAM" id="SSF48264">
    <property type="entry name" value="Cytochrome P450"/>
    <property type="match status" value="1"/>
</dbReference>
<proteinExistence type="inferred from homology"/>
<dbReference type="PANTHER" id="PTHR46696:SF4">
    <property type="entry name" value="BIOTIN BIOSYNTHESIS CYTOCHROME P450"/>
    <property type="match status" value="1"/>
</dbReference>
<dbReference type="InterPro" id="IPR002397">
    <property type="entry name" value="Cyt_P450_B"/>
</dbReference>
<evidence type="ECO:0000256" key="2">
    <source>
        <dbReference type="SAM" id="MobiDB-lite"/>
    </source>
</evidence>
<sequence>MTPLDTNRNRNGDGNGDGTADNPLRPEFWKKPAGEIDAFFARLRAGREPVFFPYRPAHPNSGSGSGSGSYGFYALTRHAQITEVSRRPDVFASAPSSSTLEDRSPAFGNSAEGSLLHMDAPRHTVMRRVVARAFNPSGLRRHDGMIAAAARRVVDELLEKTPCDFVTEAAVQLPLRAICAIVGVPASAYEDVVRATDTITEIANTTDRAGLDAVAEAVTYFSTLMGDLARLRRGNPADDVTTTLVRATVDGRPLTDAELGAFLRILLVGGNDTTRSTLAHMLHLLTDNPGQKRLLLADLPGRMPGAVEETLRHATPGTWMRRNVTRDTTVDGHPLRAGDRIILYYNSANRDEDVFEHPHAFDIGRSPNPHLSFGGPSPHHCLGAHLARRESGLFYRELLTRAPGIHATAAPAHTYSGLIHGISHLPCAR</sequence>
<evidence type="ECO:0000313" key="3">
    <source>
        <dbReference type="EMBL" id="GAA2494785.1"/>
    </source>
</evidence>
<dbReference type="EMBL" id="BAAATL010000025">
    <property type="protein sequence ID" value="GAA2494785.1"/>
    <property type="molecule type" value="Genomic_DNA"/>
</dbReference>
<dbReference type="PRINTS" id="PR00359">
    <property type="entry name" value="BP450"/>
</dbReference>
<gene>
    <name evidence="3" type="ORF">GCM10010422_47800</name>
</gene>
<dbReference type="Pfam" id="PF00067">
    <property type="entry name" value="p450"/>
    <property type="match status" value="1"/>
</dbReference>
<reference evidence="3 4" key="1">
    <citation type="journal article" date="2019" name="Int. J. Syst. Evol. Microbiol.">
        <title>The Global Catalogue of Microorganisms (GCM) 10K type strain sequencing project: providing services to taxonomists for standard genome sequencing and annotation.</title>
        <authorList>
            <consortium name="The Broad Institute Genomics Platform"/>
            <consortium name="The Broad Institute Genome Sequencing Center for Infectious Disease"/>
            <person name="Wu L."/>
            <person name="Ma J."/>
        </authorList>
    </citation>
    <scope>NUCLEOTIDE SEQUENCE [LARGE SCALE GENOMIC DNA]</scope>
    <source>
        <strain evidence="3 4">JCM 6923</strain>
    </source>
</reference>
<dbReference type="RefSeq" id="WP_346074929.1">
    <property type="nucleotide sequence ID" value="NZ_BAAATL010000025.1"/>
</dbReference>
<feature type="region of interest" description="Disordered" evidence="2">
    <location>
        <begin position="1"/>
        <end position="28"/>
    </location>
</feature>
<comment type="similarity">
    <text evidence="1">Belongs to the cytochrome P450 family.</text>
</comment>
<comment type="caution">
    <text evidence="3">The sequence shown here is derived from an EMBL/GenBank/DDBJ whole genome shotgun (WGS) entry which is preliminary data.</text>
</comment>
<protein>
    <submittedName>
        <fullName evidence="3">Cytochrome P450</fullName>
    </submittedName>
</protein>
<dbReference type="Proteomes" id="UP001501721">
    <property type="component" value="Unassembled WGS sequence"/>
</dbReference>
<keyword evidence="4" id="KW-1185">Reference proteome</keyword>
<dbReference type="InterPro" id="IPR001128">
    <property type="entry name" value="Cyt_P450"/>
</dbReference>
<organism evidence="3 4">
    <name type="scientific">Streptomyces graminearus</name>
    <dbReference type="NCBI Taxonomy" id="284030"/>
    <lineage>
        <taxon>Bacteria</taxon>
        <taxon>Bacillati</taxon>
        <taxon>Actinomycetota</taxon>
        <taxon>Actinomycetes</taxon>
        <taxon>Kitasatosporales</taxon>
        <taxon>Streptomycetaceae</taxon>
        <taxon>Streptomyces</taxon>
    </lineage>
</organism>
<name>A0ABN3M2V0_9ACTN</name>